<feature type="region of interest" description="Disordered" evidence="2">
    <location>
        <begin position="40"/>
        <end position="71"/>
    </location>
</feature>
<organism evidence="4 5">
    <name type="scientific">Paenibacillus thailandensis</name>
    <dbReference type="NCBI Taxonomy" id="393250"/>
    <lineage>
        <taxon>Bacteria</taxon>
        <taxon>Bacillati</taxon>
        <taxon>Bacillota</taxon>
        <taxon>Bacilli</taxon>
        <taxon>Bacillales</taxon>
        <taxon>Paenibacillaceae</taxon>
        <taxon>Paenibacillus</taxon>
    </lineage>
</organism>
<sequence>MNTKRQTIWLVSMLSLMVVLSAYYLFTQDKDASNVLTDGTQTEQAEGTTEADASADPNGQGEAVAETESEGQALTEEEILGLTGVPSTAVFGEIMEKSQEQFNEEYDSLMKEIANTSDNTAEQSSEAVTQLNELEERKEKLSSLQTQLEEKFANAVVDDTQPNHYKVVVQSEKLEKTEAVGIIDLVVKTLGVPAEQVAVQYVP</sequence>
<evidence type="ECO:0000256" key="3">
    <source>
        <dbReference type="SAM" id="Phobius"/>
    </source>
</evidence>
<keyword evidence="5" id="KW-1185">Reference proteome</keyword>
<feature type="compositionally biased region" description="Low complexity" evidence="2">
    <location>
        <begin position="40"/>
        <end position="52"/>
    </location>
</feature>
<reference evidence="5" key="1">
    <citation type="journal article" date="2019" name="Int. J. Syst. Evol. Microbiol.">
        <title>The Global Catalogue of Microorganisms (GCM) 10K type strain sequencing project: providing services to taxonomists for standard genome sequencing and annotation.</title>
        <authorList>
            <consortium name="The Broad Institute Genomics Platform"/>
            <consortium name="The Broad Institute Genome Sequencing Center for Infectious Disease"/>
            <person name="Wu L."/>
            <person name="Ma J."/>
        </authorList>
    </citation>
    <scope>NUCLEOTIDE SEQUENCE [LARGE SCALE GENOMIC DNA]</scope>
    <source>
        <strain evidence="5">TISTR 1827</strain>
    </source>
</reference>
<dbReference type="InterPro" id="IPR024232">
    <property type="entry name" value="SpoIIIAH"/>
</dbReference>
<keyword evidence="3" id="KW-0472">Membrane</keyword>
<evidence type="ECO:0000256" key="1">
    <source>
        <dbReference type="SAM" id="Coils"/>
    </source>
</evidence>
<gene>
    <name evidence="4" type="ORF">ACFSW5_15075</name>
</gene>
<proteinExistence type="predicted"/>
<dbReference type="Gene3D" id="1.10.287.4300">
    <property type="entry name" value="Stage III sporulation protein AH-like"/>
    <property type="match status" value="1"/>
</dbReference>
<accession>A0ABW5QYY2</accession>
<evidence type="ECO:0000256" key="2">
    <source>
        <dbReference type="SAM" id="MobiDB-lite"/>
    </source>
</evidence>
<dbReference type="EMBL" id="JBHUMY010000016">
    <property type="protein sequence ID" value="MFD2661574.1"/>
    <property type="molecule type" value="Genomic_DNA"/>
</dbReference>
<name>A0ABW5QYY2_9BACL</name>
<comment type="caution">
    <text evidence="4">The sequence shown here is derived from an EMBL/GenBank/DDBJ whole genome shotgun (WGS) entry which is preliminary data.</text>
</comment>
<keyword evidence="1" id="KW-0175">Coiled coil</keyword>
<keyword evidence="3" id="KW-1133">Transmembrane helix</keyword>
<dbReference type="Pfam" id="PF12685">
    <property type="entry name" value="SpoIIIAH"/>
    <property type="match status" value="1"/>
</dbReference>
<dbReference type="InterPro" id="IPR038503">
    <property type="entry name" value="SpoIIIAH_sf"/>
</dbReference>
<dbReference type="RefSeq" id="WP_379274609.1">
    <property type="nucleotide sequence ID" value="NZ_JBHUGT010000029.1"/>
</dbReference>
<evidence type="ECO:0000313" key="5">
    <source>
        <dbReference type="Proteomes" id="UP001597493"/>
    </source>
</evidence>
<feature type="coiled-coil region" evidence="1">
    <location>
        <begin position="99"/>
        <end position="154"/>
    </location>
</feature>
<dbReference type="Proteomes" id="UP001597493">
    <property type="component" value="Unassembled WGS sequence"/>
</dbReference>
<feature type="transmembrane region" description="Helical" evidence="3">
    <location>
        <begin position="7"/>
        <end position="26"/>
    </location>
</feature>
<protein>
    <submittedName>
        <fullName evidence="4">SpoIIIAH-like family protein</fullName>
    </submittedName>
</protein>
<evidence type="ECO:0000313" key="4">
    <source>
        <dbReference type="EMBL" id="MFD2661574.1"/>
    </source>
</evidence>
<keyword evidence="3" id="KW-0812">Transmembrane</keyword>